<dbReference type="EMBL" id="CP001965">
    <property type="protein sequence ID" value="ADE11514.1"/>
    <property type="molecule type" value="Genomic_DNA"/>
</dbReference>
<dbReference type="AlphaFoldDB" id="D5CRC8"/>
<sequence length="147" mass="14801">MLEMRAIVIHVHGDSASVKPLGTGGCGHCDSEGGCGSGTLTKLFCSNKPRLFNVSNAARAMEGDEVEVTIPDGALLRGAMKMYVVPMVLLLVGGAAGSGLATATVGHDAYAVVGALFGLAIGFIYAKLSPGIGQAVASSVVRSQSGH</sequence>
<dbReference type="PIRSF" id="PIRSF004923">
    <property type="entry name" value="RseC"/>
    <property type="match status" value="1"/>
</dbReference>
<proteinExistence type="predicted"/>
<name>D5CRC8_SIDLE</name>
<gene>
    <name evidence="2" type="ordered locus">Slit_1277</name>
</gene>
<keyword evidence="3" id="KW-1185">Reference proteome</keyword>
<dbReference type="InterPro" id="IPR007359">
    <property type="entry name" value="SigmaE_reg_RseC_MucC"/>
</dbReference>
<keyword evidence="1" id="KW-0812">Transmembrane</keyword>
<dbReference type="PANTHER" id="PTHR35867:SF1">
    <property type="entry name" value="PROTEIN RSEC"/>
    <property type="match status" value="1"/>
</dbReference>
<dbReference type="KEGG" id="slt:Slit_1277"/>
<dbReference type="RefSeq" id="WP_013029412.1">
    <property type="nucleotide sequence ID" value="NC_013959.1"/>
</dbReference>
<dbReference type="HOGENOM" id="CLU_124911_0_1_4"/>
<evidence type="ECO:0000256" key="1">
    <source>
        <dbReference type="SAM" id="Phobius"/>
    </source>
</evidence>
<evidence type="ECO:0000313" key="3">
    <source>
        <dbReference type="Proteomes" id="UP000001625"/>
    </source>
</evidence>
<dbReference type="Pfam" id="PF04246">
    <property type="entry name" value="RseC_MucC"/>
    <property type="match status" value="1"/>
</dbReference>
<dbReference type="PANTHER" id="PTHR35867">
    <property type="entry name" value="PROTEIN RSEC"/>
    <property type="match status" value="1"/>
</dbReference>
<evidence type="ECO:0000313" key="2">
    <source>
        <dbReference type="EMBL" id="ADE11514.1"/>
    </source>
</evidence>
<organism evidence="2 3">
    <name type="scientific">Sideroxydans lithotrophicus (strain ES-1)</name>
    <dbReference type="NCBI Taxonomy" id="580332"/>
    <lineage>
        <taxon>Bacteria</taxon>
        <taxon>Pseudomonadati</taxon>
        <taxon>Pseudomonadota</taxon>
        <taxon>Betaproteobacteria</taxon>
        <taxon>Nitrosomonadales</taxon>
        <taxon>Gallionellaceae</taxon>
        <taxon>Sideroxydans</taxon>
    </lineage>
</organism>
<accession>D5CRC8</accession>
<dbReference type="eggNOG" id="COG3086">
    <property type="taxonomic scope" value="Bacteria"/>
</dbReference>
<keyword evidence="1" id="KW-0472">Membrane</keyword>
<reference evidence="2 3" key="1">
    <citation type="submission" date="2010-03" db="EMBL/GenBank/DDBJ databases">
        <title>Complete sequence of Sideroxydans lithotrophicus ES-1.</title>
        <authorList>
            <consortium name="US DOE Joint Genome Institute"/>
            <person name="Lucas S."/>
            <person name="Copeland A."/>
            <person name="Lapidus A."/>
            <person name="Cheng J.-F."/>
            <person name="Bruce D."/>
            <person name="Goodwin L."/>
            <person name="Pitluck S."/>
            <person name="Munk A.C."/>
            <person name="Detter J.C."/>
            <person name="Han C."/>
            <person name="Tapia R."/>
            <person name="Larimer F."/>
            <person name="Land M."/>
            <person name="Hauser L."/>
            <person name="Kyrpides N."/>
            <person name="Ivanova N."/>
            <person name="Emerson D."/>
            <person name="Woyke T."/>
        </authorList>
    </citation>
    <scope>NUCLEOTIDE SEQUENCE [LARGE SCALE GENOMIC DNA]</scope>
    <source>
        <strain evidence="2 3">ES-1</strain>
    </source>
</reference>
<feature type="transmembrane region" description="Helical" evidence="1">
    <location>
        <begin position="109"/>
        <end position="126"/>
    </location>
</feature>
<feature type="transmembrane region" description="Helical" evidence="1">
    <location>
        <begin position="83"/>
        <end position="103"/>
    </location>
</feature>
<keyword evidence="1" id="KW-1133">Transmembrane helix</keyword>
<protein>
    <submittedName>
        <fullName evidence="2">Positive regulator of sigma E, RseC/MucC</fullName>
    </submittedName>
</protein>
<dbReference type="STRING" id="580332.Slit_1277"/>
<dbReference type="InterPro" id="IPR026268">
    <property type="entry name" value="RseC"/>
</dbReference>
<dbReference type="Proteomes" id="UP000001625">
    <property type="component" value="Chromosome"/>
</dbReference>